<keyword evidence="13 16" id="KW-0472">Membrane</keyword>
<comment type="similarity">
    <text evidence="2">Belongs to the complex I subunit 6 family.</text>
</comment>
<evidence type="ECO:0000256" key="4">
    <source>
        <dbReference type="ARBA" id="ARBA00021095"/>
    </source>
</evidence>
<sequence length="161" mass="18827">MKILLIKMMMLIASIINMMKTPMSMGILLLSQTFMLTLLISKMMENSWMAMIIFLMFIGGLLILFTYMSSIASNEKFKPNFMLMLVLILVSLPLEEMIMEIQIHELSQFYSNKETITLTKIYNKKTMMITVMMFMYMLLSMIVVTKIVKTYKGPLRSMTYE</sequence>
<keyword evidence="5" id="KW-0813">Transport</keyword>
<evidence type="ECO:0000256" key="6">
    <source>
        <dbReference type="ARBA" id="ARBA00022660"/>
    </source>
</evidence>
<keyword evidence="11" id="KW-0520">NAD</keyword>
<dbReference type="AlphaFoldDB" id="A0A343KGM2"/>
<evidence type="ECO:0000313" key="17">
    <source>
        <dbReference type="EMBL" id="ATF28614.1"/>
    </source>
</evidence>
<keyword evidence="8" id="KW-1278">Translocase</keyword>
<keyword evidence="7 16" id="KW-0812">Transmembrane</keyword>
<geneLocation type="mitochondrion" evidence="17"/>
<accession>A0A343KGM2</accession>
<evidence type="ECO:0000256" key="8">
    <source>
        <dbReference type="ARBA" id="ARBA00022967"/>
    </source>
</evidence>
<proteinExistence type="inferred from homology"/>
<evidence type="ECO:0000256" key="9">
    <source>
        <dbReference type="ARBA" id="ARBA00022982"/>
    </source>
</evidence>
<evidence type="ECO:0000256" key="1">
    <source>
        <dbReference type="ARBA" id="ARBA00004225"/>
    </source>
</evidence>
<keyword evidence="6" id="KW-0679">Respiratory chain</keyword>
<evidence type="ECO:0000256" key="3">
    <source>
        <dbReference type="ARBA" id="ARBA00012944"/>
    </source>
</evidence>
<keyword evidence="9" id="KW-0249">Electron transport</keyword>
<dbReference type="PANTHER" id="PTHR11435:SF1">
    <property type="entry name" value="NADH-UBIQUINONE OXIDOREDUCTASE CHAIN 6"/>
    <property type="match status" value="1"/>
</dbReference>
<dbReference type="EC" id="7.1.1.2" evidence="3"/>
<comment type="catalytic activity">
    <reaction evidence="15">
        <text>a ubiquinone + NADH + 5 H(+)(in) = a ubiquinol + NAD(+) + 4 H(+)(out)</text>
        <dbReference type="Rhea" id="RHEA:29091"/>
        <dbReference type="Rhea" id="RHEA-COMP:9565"/>
        <dbReference type="Rhea" id="RHEA-COMP:9566"/>
        <dbReference type="ChEBI" id="CHEBI:15378"/>
        <dbReference type="ChEBI" id="CHEBI:16389"/>
        <dbReference type="ChEBI" id="CHEBI:17976"/>
        <dbReference type="ChEBI" id="CHEBI:57540"/>
        <dbReference type="ChEBI" id="CHEBI:57945"/>
        <dbReference type="EC" id="7.1.1.2"/>
    </reaction>
</comment>
<dbReference type="GO" id="GO:0008137">
    <property type="term" value="F:NADH dehydrogenase (ubiquinone) activity"/>
    <property type="evidence" value="ECO:0007669"/>
    <property type="project" value="UniProtKB-EC"/>
</dbReference>
<evidence type="ECO:0000256" key="7">
    <source>
        <dbReference type="ARBA" id="ARBA00022692"/>
    </source>
</evidence>
<feature type="transmembrane region" description="Helical" evidence="16">
    <location>
        <begin position="81"/>
        <end position="103"/>
    </location>
</feature>
<dbReference type="InterPro" id="IPR050269">
    <property type="entry name" value="ComplexI_Subunit6"/>
</dbReference>
<dbReference type="EMBL" id="KY039131">
    <property type="protein sequence ID" value="ATF28614.1"/>
    <property type="molecule type" value="Genomic_DNA"/>
</dbReference>
<keyword evidence="12 17" id="KW-0496">Mitochondrion</keyword>
<comment type="subcellular location">
    <subcellularLocation>
        <location evidence="1">Mitochondrion membrane</location>
        <topology evidence="1">Multi-pass membrane protein</topology>
    </subcellularLocation>
</comment>
<evidence type="ECO:0000256" key="12">
    <source>
        <dbReference type="ARBA" id="ARBA00023128"/>
    </source>
</evidence>
<evidence type="ECO:0000256" key="16">
    <source>
        <dbReference type="SAM" id="Phobius"/>
    </source>
</evidence>
<evidence type="ECO:0000256" key="15">
    <source>
        <dbReference type="ARBA" id="ARBA00049551"/>
    </source>
</evidence>
<protein>
    <recommendedName>
        <fullName evidence="4">NADH-ubiquinone oxidoreductase chain 6</fullName>
        <ecNumber evidence="3">7.1.1.2</ecNumber>
    </recommendedName>
    <alternativeName>
        <fullName evidence="14">NADH dehydrogenase subunit 6</fullName>
    </alternativeName>
</protein>
<keyword evidence="10 16" id="KW-1133">Transmembrane helix</keyword>
<evidence type="ECO:0000256" key="5">
    <source>
        <dbReference type="ARBA" id="ARBA00022448"/>
    </source>
</evidence>
<reference evidence="17" key="1">
    <citation type="journal article" date="2017" name="Sci. Rep.">
        <title>Deep-level phylogeny of Cicadomorpha inferred from mitochondrial genomes sequenced by NGS.</title>
        <authorList>
            <person name="Song N."/>
            <person name="Cai W."/>
            <person name="Li H."/>
        </authorList>
    </citation>
    <scope>NUCLEOTIDE SEQUENCE</scope>
</reference>
<evidence type="ECO:0000256" key="2">
    <source>
        <dbReference type="ARBA" id="ARBA00005698"/>
    </source>
</evidence>
<dbReference type="GO" id="GO:0031966">
    <property type="term" value="C:mitochondrial membrane"/>
    <property type="evidence" value="ECO:0007669"/>
    <property type="project" value="UniProtKB-SubCell"/>
</dbReference>
<evidence type="ECO:0000256" key="14">
    <source>
        <dbReference type="ARBA" id="ARBA00031019"/>
    </source>
</evidence>
<evidence type="ECO:0000256" key="13">
    <source>
        <dbReference type="ARBA" id="ARBA00023136"/>
    </source>
</evidence>
<dbReference type="PANTHER" id="PTHR11435">
    <property type="entry name" value="NADH UBIQUINONE OXIDOREDUCTASE SUBUNIT ND6"/>
    <property type="match status" value="1"/>
</dbReference>
<evidence type="ECO:0000256" key="11">
    <source>
        <dbReference type="ARBA" id="ARBA00023027"/>
    </source>
</evidence>
<organism evidence="17">
    <name type="scientific">Norvellina sp. EMHAU-15062816</name>
    <dbReference type="NCBI Taxonomy" id="2040462"/>
    <lineage>
        <taxon>Eukaryota</taxon>
        <taxon>Metazoa</taxon>
        <taxon>Ecdysozoa</taxon>
        <taxon>Arthropoda</taxon>
        <taxon>Hexapoda</taxon>
        <taxon>Insecta</taxon>
        <taxon>Pterygota</taxon>
        <taxon>Neoptera</taxon>
        <taxon>Paraneoptera</taxon>
        <taxon>Hemiptera</taxon>
        <taxon>Auchenorrhyncha</taxon>
        <taxon>Membracoidea</taxon>
        <taxon>Cicadellidae</taxon>
        <taxon>Deltocephalinae</taxon>
        <taxon>Athysanini</taxon>
        <taxon>Norvellina</taxon>
    </lineage>
</organism>
<name>A0A343KGM2_9HEMI</name>
<gene>
    <name evidence="17" type="primary">nad6</name>
</gene>
<evidence type="ECO:0000256" key="10">
    <source>
        <dbReference type="ARBA" id="ARBA00022989"/>
    </source>
</evidence>
<feature type="transmembrane region" description="Helical" evidence="16">
    <location>
        <begin position="51"/>
        <end position="69"/>
    </location>
</feature>
<feature type="transmembrane region" description="Helical" evidence="16">
    <location>
        <begin position="127"/>
        <end position="148"/>
    </location>
</feature>